<feature type="region of interest" description="Disordered" evidence="1">
    <location>
        <begin position="61"/>
        <end position="89"/>
    </location>
</feature>
<sequence>MIFVGYEGGQKAYRVYDPSSCRVHVTRDVVFDEGASWDWNTQGGGDPNDRDSFTVEYSVEPTGNAASAPAPPVLPSLSSGYNPNRHSAE</sequence>
<evidence type="ECO:0000313" key="3">
    <source>
        <dbReference type="EMBL" id="KAF0929747.1"/>
    </source>
</evidence>
<dbReference type="OrthoDB" id="693274at2759"/>
<dbReference type="InterPro" id="IPR057670">
    <property type="entry name" value="SH3_retrovirus"/>
</dbReference>
<accession>A0A6G1EYM6</accession>
<organism evidence="3 4">
    <name type="scientific">Oryza meyeriana var. granulata</name>
    <dbReference type="NCBI Taxonomy" id="110450"/>
    <lineage>
        <taxon>Eukaryota</taxon>
        <taxon>Viridiplantae</taxon>
        <taxon>Streptophyta</taxon>
        <taxon>Embryophyta</taxon>
        <taxon>Tracheophyta</taxon>
        <taxon>Spermatophyta</taxon>
        <taxon>Magnoliopsida</taxon>
        <taxon>Liliopsida</taxon>
        <taxon>Poales</taxon>
        <taxon>Poaceae</taxon>
        <taxon>BOP clade</taxon>
        <taxon>Oryzoideae</taxon>
        <taxon>Oryzeae</taxon>
        <taxon>Oryzinae</taxon>
        <taxon>Oryza</taxon>
        <taxon>Oryza meyeriana</taxon>
    </lineage>
</organism>
<evidence type="ECO:0000259" key="2">
    <source>
        <dbReference type="Pfam" id="PF25597"/>
    </source>
</evidence>
<protein>
    <recommendedName>
        <fullName evidence="2">Retroviral polymerase SH3-like domain-containing protein</fullName>
    </recommendedName>
</protein>
<dbReference type="EMBL" id="SPHZ02000002">
    <property type="protein sequence ID" value="KAF0929747.1"/>
    <property type="molecule type" value="Genomic_DNA"/>
</dbReference>
<evidence type="ECO:0000256" key="1">
    <source>
        <dbReference type="SAM" id="MobiDB-lite"/>
    </source>
</evidence>
<reference evidence="3 4" key="1">
    <citation type="submission" date="2019-11" db="EMBL/GenBank/DDBJ databases">
        <title>Whole genome sequence of Oryza granulata.</title>
        <authorList>
            <person name="Li W."/>
        </authorList>
    </citation>
    <scope>NUCLEOTIDE SEQUENCE [LARGE SCALE GENOMIC DNA]</scope>
    <source>
        <strain evidence="4">cv. Menghai</strain>
        <tissue evidence="3">Leaf</tissue>
    </source>
</reference>
<gene>
    <name evidence="3" type="ORF">E2562_024436</name>
</gene>
<keyword evidence="4" id="KW-1185">Reference proteome</keyword>
<proteinExistence type="predicted"/>
<comment type="caution">
    <text evidence="3">The sequence shown here is derived from an EMBL/GenBank/DDBJ whole genome shotgun (WGS) entry which is preliminary data.</text>
</comment>
<dbReference type="Proteomes" id="UP000479710">
    <property type="component" value="Unassembled WGS sequence"/>
</dbReference>
<name>A0A6G1EYM6_9ORYZ</name>
<dbReference type="AlphaFoldDB" id="A0A6G1EYM6"/>
<dbReference type="Pfam" id="PF25597">
    <property type="entry name" value="SH3_retrovirus"/>
    <property type="match status" value="1"/>
</dbReference>
<feature type="compositionally biased region" description="Polar residues" evidence="1">
    <location>
        <begin position="80"/>
        <end position="89"/>
    </location>
</feature>
<evidence type="ECO:0000313" key="4">
    <source>
        <dbReference type="Proteomes" id="UP000479710"/>
    </source>
</evidence>
<feature type="domain" description="Retroviral polymerase SH3-like" evidence="2">
    <location>
        <begin position="1"/>
        <end position="42"/>
    </location>
</feature>